<feature type="domain" description="SLBB" evidence="16">
    <location>
        <begin position="147"/>
        <end position="226"/>
    </location>
</feature>
<protein>
    <submittedName>
        <fullName evidence="18">Polysaccharide export outer membrane protein</fullName>
    </submittedName>
    <submittedName>
        <fullName evidence="17">Sugar transporter</fullName>
    </submittedName>
</protein>
<dbReference type="Proteomes" id="UP000093226">
    <property type="component" value="Unassembled WGS sequence"/>
</dbReference>
<evidence type="ECO:0000256" key="10">
    <source>
        <dbReference type="ARBA" id="ARBA00023114"/>
    </source>
</evidence>
<keyword evidence="7" id="KW-0732">Signal</keyword>
<evidence type="ECO:0000256" key="6">
    <source>
        <dbReference type="ARBA" id="ARBA00022692"/>
    </source>
</evidence>
<evidence type="ECO:0000313" key="18">
    <source>
        <dbReference type="EMBL" id="SDJ53760.1"/>
    </source>
</evidence>
<accession>A0A1B9DH85</accession>
<comment type="subcellular location">
    <subcellularLocation>
        <location evidence="1">Cell outer membrane</location>
        <topology evidence="1">Multi-pass membrane protein</topology>
    </subcellularLocation>
</comment>
<keyword evidence="10" id="KW-0626">Porin</keyword>
<proteinExistence type="inferred from homology"/>
<keyword evidence="12" id="KW-0564">Palmitate</keyword>
<reference evidence="18 20" key="3">
    <citation type="submission" date="2016-10" db="EMBL/GenBank/DDBJ databases">
        <authorList>
            <person name="Varghese N."/>
            <person name="Submissions S."/>
        </authorList>
    </citation>
    <scope>NUCLEOTIDE SEQUENCE [LARGE SCALE GENOMIC DNA]</scope>
    <source>
        <strain evidence="18 20">Gm-149</strain>
    </source>
</reference>
<evidence type="ECO:0000256" key="13">
    <source>
        <dbReference type="ARBA" id="ARBA00023237"/>
    </source>
</evidence>
<comment type="similarity">
    <text evidence="2">Belongs to the BexD/CtrA/VexA family.</text>
</comment>
<keyword evidence="5 17" id="KW-0762">Sugar transport</keyword>
<comment type="caution">
    <text evidence="17">The sequence shown here is derived from an EMBL/GenBank/DDBJ whole genome shotgun (WGS) entry which is preliminary data.</text>
</comment>
<reference evidence="17" key="2">
    <citation type="submission" date="2016-03" db="EMBL/GenBank/DDBJ databases">
        <authorList>
            <person name="Ploux O."/>
        </authorList>
    </citation>
    <scope>NUCLEOTIDE SEQUENCE</scope>
    <source>
        <strain evidence="17">NBRC 105008</strain>
    </source>
</reference>
<evidence type="ECO:0000256" key="12">
    <source>
        <dbReference type="ARBA" id="ARBA00023139"/>
    </source>
</evidence>
<keyword evidence="20" id="KW-1185">Reference proteome</keyword>
<evidence type="ECO:0000313" key="20">
    <source>
        <dbReference type="Proteomes" id="UP000182367"/>
    </source>
</evidence>
<name>A0A1B9DH85_9FLAO</name>
<dbReference type="STRING" id="551990.SAMN05192550_2275"/>
<keyword evidence="9" id="KW-0406">Ion transport</keyword>
<dbReference type="GO" id="GO:0006811">
    <property type="term" value="P:monoatomic ion transport"/>
    <property type="evidence" value="ECO:0007669"/>
    <property type="project" value="UniProtKB-KW"/>
</dbReference>
<dbReference type="Pfam" id="PF02563">
    <property type="entry name" value="Poly_export"/>
    <property type="match status" value="1"/>
</dbReference>
<dbReference type="RefSeq" id="WP_066329301.1">
    <property type="nucleotide sequence ID" value="NZ_BJVF01000007.1"/>
</dbReference>
<evidence type="ECO:0000313" key="17">
    <source>
        <dbReference type="EMBL" id="OCB69074.1"/>
    </source>
</evidence>
<dbReference type="Pfam" id="PF22461">
    <property type="entry name" value="SLBB_2"/>
    <property type="match status" value="1"/>
</dbReference>
<dbReference type="GO" id="GO:0046930">
    <property type="term" value="C:pore complex"/>
    <property type="evidence" value="ECO:0007669"/>
    <property type="project" value="UniProtKB-KW"/>
</dbReference>
<dbReference type="InterPro" id="IPR049712">
    <property type="entry name" value="Poly_export"/>
</dbReference>
<evidence type="ECO:0000256" key="8">
    <source>
        <dbReference type="ARBA" id="ARBA00023047"/>
    </source>
</evidence>
<evidence type="ECO:0000313" key="19">
    <source>
        <dbReference type="Proteomes" id="UP000093226"/>
    </source>
</evidence>
<dbReference type="GO" id="GO:0015159">
    <property type="term" value="F:polysaccharide transmembrane transporter activity"/>
    <property type="evidence" value="ECO:0007669"/>
    <property type="project" value="InterPro"/>
</dbReference>
<keyword evidence="11" id="KW-0472">Membrane</keyword>
<dbReference type="PROSITE" id="PS51257">
    <property type="entry name" value="PROKAR_LIPOPROTEIN"/>
    <property type="match status" value="1"/>
</dbReference>
<evidence type="ECO:0000256" key="2">
    <source>
        <dbReference type="ARBA" id="ARBA00009450"/>
    </source>
</evidence>
<evidence type="ECO:0000259" key="15">
    <source>
        <dbReference type="Pfam" id="PF02563"/>
    </source>
</evidence>
<dbReference type="PANTHER" id="PTHR33619:SF3">
    <property type="entry name" value="POLYSACCHARIDE EXPORT PROTEIN GFCE-RELATED"/>
    <property type="match status" value="1"/>
</dbReference>
<evidence type="ECO:0000256" key="1">
    <source>
        <dbReference type="ARBA" id="ARBA00004571"/>
    </source>
</evidence>
<evidence type="ECO:0000256" key="11">
    <source>
        <dbReference type="ARBA" id="ARBA00023136"/>
    </source>
</evidence>
<dbReference type="EMBL" id="LVEO01000026">
    <property type="protein sequence ID" value="OCB69074.1"/>
    <property type="molecule type" value="Genomic_DNA"/>
</dbReference>
<dbReference type="InterPro" id="IPR054765">
    <property type="entry name" value="SLBB_dom"/>
</dbReference>
<evidence type="ECO:0000256" key="9">
    <source>
        <dbReference type="ARBA" id="ARBA00023065"/>
    </source>
</evidence>
<dbReference type="GO" id="GO:0009279">
    <property type="term" value="C:cell outer membrane"/>
    <property type="evidence" value="ECO:0007669"/>
    <property type="project" value="UniProtKB-SubCell"/>
</dbReference>
<sequence length="259" mass="28868">MKYFCLSKSAVFFFLMLLFFSCTPKKNILYYQNIDSMASAKLNSYEIRIQPDDLLQINISAEDPKVTAPFNLNPVNVVGNEGQGQVGGNKSVINDYLVDADGYINFPELGKLKLGGLTRTEVLALFQKKLGAYIKDPIITVRIQNFKVAVQGEVNGASIIKVQSDRITLIEALTQAGDLKTTANRKNILVIREIDGVKSFFRVDVTKSDFINSPYYYLAQNDVIYVEPKNRTISPDVTLVTTISSLLVTFVSFLLVIAK</sequence>
<dbReference type="EMBL" id="FNEO01000004">
    <property type="protein sequence ID" value="SDJ53760.1"/>
    <property type="molecule type" value="Genomic_DNA"/>
</dbReference>
<organism evidence="17 19">
    <name type="scientific">Flavobacterium glycines</name>
    <dbReference type="NCBI Taxonomy" id="551990"/>
    <lineage>
        <taxon>Bacteria</taxon>
        <taxon>Pseudomonadati</taxon>
        <taxon>Bacteroidota</taxon>
        <taxon>Flavobacteriia</taxon>
        <taxon>Flavobacteriales</taxon>
        <taxon>Flavobacteriaceae</taxon>
        <taxon>Flavobacterium</taxon>
    </lineage>
</organism>
<keyword evidence="13" id="KW-0998">Cell outer membrane</keyword>
<evidence type="ECO:0000256" key="5">
    <source>
        <dbReference type="ARBA" id="ARBA00022597"/>
    </source>
</evidence>
<evidence type="ECO:0000256" key="3">
    <source>
        <dbReference type="ARBA" id="ARBA00022448"/>
    </source>
</evidence>
<evidence type="ECO:0000256" key="14">
    <source>
        <dbReference type="ARBA" id="ARBA00023288"/>
    </source>
</evidence>
<keyword evidence="3" id="KW-0813">Transport</keyword>
<keyword evidence="6" id="KW-0812">Transmembrane</keyword>
<dbReference type="InterPro" id="IPR003715">
    <property type="entry name" value="Poly_export_N"/>
</dbReference>
<dbReference type="AlphaFoldDB" id="A0A1B9DH85"/>
<evidence type="ECO:0000256" key="7">
    <source>
        <dbReference type="ARBA" id="ARBA00022729"/>
    </source>
</evidence>
<feature type="domain" description="Polysaccharide export protein N-terminal" evidence="15">
    <location>
        <begin position="44"/>
        <end position="143"/>
    </location>
</feature>
<dbReference type="GO" id="GO:0015288">
    <property type="term" value="F:porin activity"/>
    <property type="evidence" value="ECO:0007669"/>
    <property type="project" value="UniProtKB-KW"/>
</dbReference>
<evidence type="ECO:0000259" key="16">
    <source>
        <dbReference type="Pfam" id="PF22461"/>
    </source>
</evidence>
<evidence type="ECO:0000256" key="4">
    <source>
        <dbReference type="ARBA" id="ARBA00022452"/>
    </source>
</evidence>
<keyword evidence="14" id="KW-0449">Lipoprotein</keyword>
<dbReference type="Proteomes" id="UP000182367">
    <property type="component" value="Unassembled WGS sequence"/>
</dbReference>
<reference evidence="19" key="1">
    <citation type="submission" date="2016-03" db="EMBL/GenBank/DDBJ databases">
        <title>Draft genome sequence of Paenibacillus glacialis DSM 22343.</title>
        <authorList>
            <person name="Shin S.-K."/>
            <person name="Yi H."/>
        </authorList>
    </citation>
    <scope>NUCLEOTIDE SEQUENCE [LARGE SCALE GENOMIC DNA]</scope>
    <source>
        <strain evidence="19">NBRC 105008</strain>
    </source>
</reference>
<keyword evidence="4" id="KW-1134">Transmembrane beta strand</keyword>
<dbReference type="Gene3D" id="3.10.560.10">
    <property type="entry name" value="Outer membrane lipoprotein wza domain like"/>
    <property type="match status" value="1"/>
</dbReference>
<dbReference type="PANTHER" id="PTHR33619">
    <property type="entry name" value="POLYSACCHARIDE EXPORT PROTEIN GFCE-RELATED"/>
    <property type="match status" value="1"/>
</dbReference>
<gene>
    <name evidence="17" type="ORF">FBGL_13655</name>
    <name evidence="18" type="ORF">SAMN05192550_2275</name>
</gene>
<keyword evidence="8" id="KW-0625">Polysaccharide transport</keyword>